<gene>
    <name evidence="2" type="ORF">IAA81_09940</name>
</gene>
<reference evidence="2" key="2">
    <citation type="journal article" date="2021" name="PeerJ">
        <title>Extensive microbial diversity within the chicken gut microbiome revealed by metagenomics and culture.</title>
        <authorList>
            <person name="Gilroy R."/>
            <person name="Ravi A."/>
            <person name="Getino M."/>
            <person name="Pursley I."/>
            <person name="Horton D.L."/>
            <person name="Alikhan N.F."/>
            <person name="Baker D."/>
            <person name="Gharbi K."/>
            <person name="Hall N."/>
            <person name="Watson M."/>
            <person name="Adriaenssens E.M."/>
            <person name="Foster-Nyarko E."/>
            <person name="Jarju S."/>
            <person name="Secka A."/>
            <person name="Antonio M."/>
            <person name="Oren A."/>
            <person name="Chaudhuri R.R."/>
            <person name="La Ragione R."/>
            <person name="Hildebrand F."/>
            <person name="Pallen M.J."/>
        </authorList>
    </citation>
    <scope>NUCLEOTIDE SEQUENCE</scope>
    <source>
        <strain evidence="2">10532</strain>
    </source>
</reference>
<sequence>MSKFIVIKDEYITISIYIVTVIAILCCHRCIYQKDNIILEEGIHEQDNITIEEGTHEQNNTTLEEKSERDILFAIAVLICFITSIFFSILFYLVFIDNCFHRFNIRSEIDTEDTNGK</sequence>
<evidence type="ECO:0000313" key="3">
    <source>
        <dbReference type="Proteomes" id="UP000823638"/>
    </source>
</evidence>
<name>A0A9D9HRI7_9SPIR</name>
<dbReference type="Proteomes" id="UP000823638">
    <property type="component" value="Unassembled WGS sequence"/>
</dbReference>
<proteinExistence type="predicted"/>
<feature type="transmembrane region" description="Helical" evidence="1">
    <location>
        <begin position="71"/>
        <end position="95"/>
    </location>
</feature>
<protein>
    <submittedName>
        <fullName evidence="2">Uncharacterized protein</fullName>
    </submittedName>
</protein>
<feature type="transmembrane region" description="Helical" evidence="1">
    <location>
        <begin position="12"/>
        <end position="32"/>
    </location>
</feature>
<organism evidence="2 3">
    <name type="scientific">Candidatus Gallitreponema excrementavium</name>
    <dbReference type="NCBI Taxonomy" id="2840840"/>
    <lineage>
        <taxon>Bacteria</taxon>
        <taxon>Pseudomonadati</taxon>
        <taxon>Spirochaetota</taxon>
        <taxon>Spirochaetia</taxon>
        <taxon>Spirochaetales</taxon>
        <taxon>Candidatus Gallitreponema</taxon>
    </lineage>
</organism>
<accession>A0A9D9HRI7</accession>
<evidence type="ECO:0000256" key="1">
    <source>
        <dbReference type="SAM" id="Phobius"/>
    </source>
</evidence>
<keyword evidence="1" id="KW-0812">Transmembrane</keyword>
<evidence type="ECO:0000313" key="2">
    <source>
        <dbReference type="EMBL" id="MBO8458528.1"/>
    </source>
</evidence>
<reference evidence="2" key="1">
    <citation type="submission" date="2020-10" db="EMBL/GenBank/DDBJ databases">
        <authorList>
            <person name="Gilroy R."/>
        </authorList>
    </citation>
    <scope>NUCLEOTIDE SEQUENCE</scope>
    <source>
        <strain evidence="2">10532</strain>
    </source>
</reference>
<dbReference type="EMBL" id="JADIMM010000111">
    <property type="protein sequence ID" value="MBO8458528.1"/>
    <property type="molecule type" value="Genomic_DNA"/>
</dbReference>
<dbReference type="AlphaFoldDB" id="A0A9D9HRI7"/>
<keyword evidence="1" id="KW-0472">Membrane</keyword>
<keyword evidence="1" id="KW-1133">Transmembrane helix</keyword>
<comment type="caution">
    <text evidence="2">The sequence shown here is derived from an EMBL/GenBank/DDBJ whole genome shotgun (WGS) entry which is preliminary data.</text>
</comment>